<feature type="transmembrane region" description="Helical" evidence="7">
    <location>
        <begin position="270"/>
        <end position="296"/>
    </location>
</feature>
<evidence type="ECO:0000259" key="8">
    <source>
        <dbReference type="PROSITE" id="PS50893"/>
    </source>
</evidence>
<dbReference type="PROSITE" id="PS50929">
    <property type="entry name" value="ABC_TM1F"/>
    <property type="match status" value="1"/>
</dbReference>
<feature type="domain" description="ABC transmembrane type-1" evidence="9">
    <location>
        <begin position="62"/>
        <end position="331"/>
    </location>
</feature>
<dbReference type="Gene3D" id="1.20.1560.10">
    <property type="entry name" value="ABC transporter type 1, transmembrane domain"/>
    <property type="match status" value="1"/>
</dbReference>
<evidence type="ECO:0000256" key="6">
    <source>
        <dbReference type="ARBA" id="ARBA00023136"/>
    </source>
</evidence>
<dbReference type="Pfam" id="PF00664">
    <property type="entry name" value="ABC_membrane"/>
    <property type="match status" value="1"/>
</dbReference>
<feature type="transmembrane region" description="Helical" evidence="7">
    <location>
        <begin position="163"/>
        <end position="182"/>
    </location>
</feature>
<evidence type="ECO:0000259" key="9">
    <source>
        <dbReference type="PROSITE" id="PS50929"/>
    </source>
</evidence>
<dbReference type="PROSITE" id="PS50893">
    <property type="entry name" value="ABC_TRANSPORTER_2"/>
    <property type="match status" value="1"/>
</dbReference>
<dbReference type="PROSITE" id="PS00211">
    <property type="entry name" value="ABC_TRANSPORTER_1"/>
    <property type="match status" value="1"/>
</dbReference>
<dbReference type="PANTHER" id="PTHR43394">
    <property type="entry name" value="ATP-DEPENDENT PERMEASE MDL1, MITOCHONDRIAL"/>
    <property type="match status" value="1"/>
</dbReference>
<comment type="subcellular location">
    <subcellularLocation>
        <location evidence="1">Cell membrane</location>
        <topology evidence="1">Multi-pass membrane protein</topology>
    </subcellularLocation>
</comment>
<gene>
    <name evidence="10" type="ORF">H9742_12640</name>
</gene>
<proteinExistence type="predicted"/>
<comment type="caution">
    <text evidence="10">The sequence shown here is derived from an EMBL/GenBank/DDBJ whole genome shotgun (WGS) entry which is preliminary data.</text>
</comment>
<protein>
    <submittedName>
        <fullName evidence="10">ABC transporter ATP-binding protein/permease</fullName>
    </submittedName>
</protein>
<dbReference type="Gene3D" id="3.40.50.300">
    <property type="entry name" value="P-loop containing nucleotide triphosphate hydrolases"/>
    <property type="match status" value="1"/>
</dbReference>
<feature type="transmembrane region" description="Helical" evidence="7">
    <location>
        <begin position="188"/>
        <end position="209"/>
    </location>
</feature>
<dbReference type="InterPro" id="IPR027417">
    <property type="entry name" value="P-loop_NTPase"/>
</dbReference>
<dbReference type="InterPro" id="IPR039421">
    <property type="entry name" value="Type_1_exporter"/>
</dbReference>
<feature type="transmembrane region" description="Helical" evidence="7">
    <location>
        <begin position="85"/>
        <end position="106"/>
    </location>
</feature>
<dbReference type="SUPFAM" id="SSF90123">
    <property type="entry name" value="ABC transporter transmembrane region"/>
    <property type="match status" value="1"/>
</dbReference>
<dbReference type="GO" id="GO:0015421">
    <property type="term" value="F:ABC-type oligopeptide transporter activity"/>
    <property type="evidence" value="ECO:0007669"/>
    <property type="project" value="TreeGrafter"/>
</dbReference>
<organism evidence="10 11">
    <name type="scientific">Candidatus Acetatifactor stercoripullorum</name>
    <dbReference type="NCBI Taxonomy" id="2838414"/>
    <lineage>
        <taxon>Bacteria</taxon>
        <taxon>Bacillati</taxon>
        <taxon>Bacillota</taxon>
        <taxon>Clostridia</taxon>
        <taxon>Lachnospirales</taxon>
        <taxon>Lachnospiraceae</taxon>
        <taxon>Acetatifactor</taxon>
    </lineage>
</organism>
<evidence type="ECO:0000256" key="3">
    <source>
        <dbReference type="ARBA" id="ARBA00022741"/>
    </source>
</evidence>
<reference evidence="10" key="1">
    <citation type="journal article" date="2021" name="PeerJ">
        <title>Extensive microbial diversity within the chicken gut microbiome revealed by metagenomics and culture.</title>
        <authorList>
            <person name="Gilroy R."/>
            <person name="Ravi A."/>
            <person name="Getino M."/>
            <person name="Pursley I."/>
            <person name="Horton D.L."/>
            <person name="Alikhan N.F."/>
            <person name="Baker D."/>
            <person name="Gharbi K."/>
            <person name="Hall N."/>
            <person name="Watson M."/>
            <person name="Adriaenssens E.M."/>
            <person name="Foster-Nyarko E."/>
            <person name="Jarju S."/>
            <person name="Secka A."/>
            <person name="Antonio M."/>
            <person name="Oren A."/>
            <person name="Chaudhuri R.R."/>
            <person name="La Ragione R."/>
            <person name="Hildebrand F."/>
            <person name="Pallen M.J."/>
        </authorList>
    </citation>
    <scope>NUCLEOTIDE SEQUENCE</scope>
    <source>
        <strain evidence="10">CHK195-6426</strain>
    </source>
</reference>
<keyword evidence="3" id="KW-0547">Nucleotide-binding</keyword>
<evidence type="ECO:0000313" key="10">
    <source>
        <dbReference type="EMBL" id="HIW82343.1"/>
    </source>
</evidence>
<evidence type="ECO:0000256" key="2">
    <source>
        <dbReference type="ARBA" id="ARBA00022692"/>
    </source>
</evidence>
<dbReference type="SMART" id="SM00382">
    <property type="entry name" value="AAA"/>
    <property type="match status" value="1"/>
</dbReference>
<dbReference type="InterPro" id="IPR011527">
    <property type="entry name" value="ABC1_TM_dom"/>
</dbReference>
<reference evidence="10" key="2">
    <citation type="submission" date="2021-04" db="EMBL/GenBank/DDBJ databases">
        <authorList>
            <person name="Gilroy R."/>
        </authorList>
    </citation>
    <scope>NUCLEOTIDE SEQUENCE</scope>
    <source>
        <strain evidence="10">CHK195-6426</strain>
    </source>
</reference>
<dbReference type="Proteomes" id="UP000824265">
    <property type="component" value="Unassembled WGS sequence"/>
</dbReference>
<accession>A0A9D1R895</accession>
<dbReference type="GO" id="GO:0005524">
    <property type="term" value="F:ATP binding"/>
    <property type="evidence" value="ECO:0007669"/>
    <property type="project" value="UniProtKB-KW"/>
</dbReference>
<dbReference type="GO" id="GO:0005886">
    <property type="term" value="C:plasma membrane"/>
    <property type="evidence" value="ECO:0007669"/>
    <property type="project" value="UniProtKB-SubCell"/>
</dbReference>
<feature type="domain" description="ABC transporter" evidence="8">
    <location>
        <begin position="364"/>
        <end position="599"/>
    </location>
</feature>
<dbReference type="Pfam" id="PF00005">
    <property type="entry name" value="ABC_tran"/>
    <property type="match status" value="1"/>
</dbReference>
<keyword evidence="2 7" id="KW-0812">Transmembrane</keyword>
<dbReference type="RefSeq" id="WP_318704551.1">
    <property type="nucleotide sequence ID" value="NZ_CALWMU010000013.1"/>
</dbReference>
<feature type="transmembrane region" description="Helical" evidence="7">
    <location>
        <begin position="46"/>
        <end position="65"/>
    </location>
</feature>
<dbReference type="PANTHER" id="PTHR43394:SF1">
    <property type="entry name" value="ATP-BINDING CASSETTE SUB-FAMILY B MEMBER 10, MITOCHONDRIAL"/>
    <property type="match status" value="1"/>
</dbReference>
<dbReference type="SUPFAM" id="SSF52540">
    <property type="entry name" value="P-loop containing nucleoside triphosphate hydrolases"/>
    <property type="match status" value="1"/>
</dbReference>
<evidence type="ECO:0000313" key="11">
    <source>
        <dbReference type="Proteomes" id="UP000824265"/>
    </source>
</evidence>
<dbReference type="CDD" id="cd07346">
    <property type="entry name" value="ABC_6TM_exporters"/>
    <property type="match status" value="1"/>
</dbReference>
<keyword evidence="4 10" id="KW-0067">ATP-binding</keyword>
<evidence type="ECO:0000256" key="7">
    <source>
        <dbReference type="SAM" id="Phobius"/>
    </source>
</evidence>
<name>A0A9D1R895_9FIRM</name>
<dbReference type="GO" id="GO:0016887">
    <property type="term" value="F:ATP hydrolysis activity"/>
    <property type="evidence" value="ECO:0007669"/>
    <property type="project" value="InterPro"/>
</dbReference>
<dbReference type="InterPro" id="IPR017871">
    <property type="entry name" value="ABC_transporter-like_CS"/>
</dbReference>
<evidence type="ECO:0000256" key="4">
    <source>
        <dbReference type="ARBA" id="ARBA00022840"/>
    </source>
</evidence>
<dbReference type="FunFam" id="3.40.50.300:FF:000218">
    <property type="entry name" value="Multidrug ABC transporter ATP-binding protein"/>
    <property type="match status" value="1"/>
</dbReference>
<dbReference type="InterPro" id="IPR003439">
    <property type="entry name" value="ABC_transporter-like_ATP-bd"/>
</dbReference>
<sequence>MSSFQDKMKPPKGMEPEHWFTEMYKRHKGHPLMTLVALYKGNYHKFVLAVVFFFIKHSCVWVLPIVTANIINDITAKNPDSVRNIILYSILMVFLIALNVPMNYLYTDYKSQATRYAETGLRKALICKLQQLSISYHTETQSGRLQSKIIRDVEAVEGLSTQMFLSILNIVLNISIALAVTVSKSLVVFLFFLVTTPIAAITMVSFRSVMRKRNAEFRKEMEETSARVMEMVELIPVTRAHALEEEEIQKMSGQLFAVAEKGYKLDLIQALFGSVGWAIFQIFQIICLAFTGYLAFQGNILAGDITLYQSYFSTIVNQVSAIITLVPTIAKGIESVNSIGEVLLSDDVEQNEGKRGISDVKGHFSFQNVHFRYHESERDILDDLNLEVKEGETIALVGESGAGKSTILNMVIGFYLADSGRLLMDGQDLREIDLRTYRKYLAVVPQTSILFSGTIRDNITYGCENVSEEKLNSVIQAANLTDLIASLPKGLDSQVGEHGGKLSGGQRQRISIARALIRDPKIIVLDEATSALDSISEKLIQEAVDNLTRGRTTFIVAHRLSTIRGADKIAVISGGKCAEYGSYQELMDKKGIFYSMKKIQS</sequence>
<dbReference type="AlphaFoldDB" id="A0A9D1R895"/>
<dbReference type="InterPro" id="IPR036640">
    <property type="entry name" value="ABC1_TM_sf"/>
</dbReference>
<evidence type="ECO:0000256" key="5">
    <source>
        <dbReference type="ARBA" id="ARBA00022989"/>
    </source>
</evidence>
<dbReference type="InterPro" id="IPR003593">
    <property type="entry name" value="AAA+_ATPase"/>
</dbReference>
<keyword evidence="6 7" id="KW-0472">Membrane</keyword>
<dbReference type="EMBL" id="DXGH01000071">
    <property type="protein sequence ID" value="HIW82343.1"/>
    <property type="molecule type" value="Genomic_DNA"/>
</dbReference>
<keyword evidence="5 7" id="KW-1133">Transmembrane helix</keyword>
<evidence type="ECO:0000256" key="1">
    <source>
        <dbReference type="ARBA" id="ARBA00004651"/>
    </source>
</evidence>